<dbReference type="OrthoDB" id="5984at2"/>
<organism evidence="3 4">
    <name type="scientific">Photobacterium aquae</name>
    <dbReference type="NCBI Taxonomy" id="1195763"/>
    <lineage>
        <taxon>Bacteria</taxon>
        <taxon>Pseudomonadati</taxon>
        <taxon>Pseudomonadota</taxon>
        <taxon>Gammaproteobacteria</taxon>
        <taxon>Vibrionales</taxon>
        <taxon>Vibrionaceae</taxon>
        <taxon>Photobacterium</taxon>
    </lineage>
</organism>
<dbReference type="Pfam" id="PF04023">
    <property type="entry name" value="FeoA"/>
    <property type="match status" value="1"/>
</dbReference>
<gene>
    <name evidence="3" type="ORF">ABT56_02505</name>
</gene>
<feature type="domain" description="Ferrous iron transporter FeoA-like" evidence="2">
    <location>
        <begin position="21"/>
        <end position="84"/>
    </location>
</feature>
<evidence type="ECO:0000313" key="4">
    <source>
        <dbReference type="Proteomes" id="UP000036097"/>
    </source>
</evidence>
<dbReference type="InterPro" id="IPR008988">
    <property type="entry name" value="Transcriptional_repressor_C"/>
</dbReference>
<accession>A0A0J1HBP7</accession>
<dbReference type="GO" id="GO:0046914">
    <property type="term" value="F:transition metal ion binding"/>
    <property type="evidence" value="ECO:0007669"/>
    <property type="project" value="InterPro"/>
</dbReference>
<dbReference type="RefSeq" id="WP_047877250.1">
    <property type="nucleotide sequence ID" value="NZ_LDOT01000002.1"/>
</dbReference>
<reference evidence="3 4" key="1">
    <citation type="submission" date="2015-05" db="EMBL/GenBank/DDBJ databases">
        <title>Photobacterium galathea sp. nov.</title>
        <authorList>
            <person name="Machado H."/>
            <person name="Gram L."/>
        </authorList>
    </citation>
    <scope>NUCLEOTIDE SEQUENCE [LARGE SCALE GENOMIC DNA]</scope>
    <source>
        <strain evidence="3 4">CGMCC 1.12159</strain>
    </source>
</reference>
<evidence type="ECO:0000313" key="3">
    <source>
        <dbReference type="EMBL" id="KLV09089.1"/>
    </source>
</evidence>
<dbReference type="Gene3D" id="2.30.30.90">
    <property type="match status" value="1"/>
</dbReference>
<dbReference type="AlphaFoldDB" id="A0A0J1HBP7"/>
<dbReference type="PATRIC" id="fig|1195763.3.peg.545"/>
<dbReference type="STRING" id="1195763.ABT56_02505"/>
<dbReference type="InterPro" id="IPR007167">
    <property type="entry name" value="Fe-transptr_FeoA-like"/>
</dbReference>
<keyword evidence="1" id="KW-0408">Iron</keyword>
<evidence type="ECO:0000259" key="2">
    <source>
        <dbReference type="Pfam" id="PF04023"/>
    </source>
</evidence>
<dbReference type="SUPFAM" id="SSF50037">
    <property type="entry name" value="C-terminal domain of transcriptional repressors"/>
    <property type="match status" value="1"/>
</dbReference>
<name>A0A0J1HBP7_9GAMM</name>
<evidence type="ECO:0000256" key="1">
    <source>
        <dbReference type="ARBA" id="ARBA00023004"/>
    </source>
</evidence>
<protein>
    <recommendedName>
        <fullName evidence="2">Ferrous iron transporter FeoA-like domain-containing protein</fullName>
    </recommendedName>
</protein>
<dbReference type="InterPro" id="IPR038157">
    <property type="entry name" value="FeoA_core_dom"/>
</dbReference>
<proteinExistence type="predicted"/>
<dbReference type="Proteomes" id="UP000036097">
    <property type="component" value="Unassembled WGS sequence"/>
</dbReference>
<sequence length="86" mass="9638">MFGFFRKNKTQQINNGSLIGAEINKEYTIKSIVEDDKEMAYFLNTLGCYAGESITLVSVLSDTYVISIKDARYSIDSDLAKTVLLN</sequence>
<dbReference type="EMBL" id="LDOT01000002">
    <property type="protein sequence ID" value="KLV09089.1"/>
    <property type="molecule type" value="Genomic_DNA"/>
</dbReference>
<keyword evidence="4" id="KW-1185">Reference proteome</keyword>
<comment type="caution">
    <text evidence="3">The sequence shown here is derived from an EMBL/GenBank/DDBJ whole genome shotgun (WGS) entry which is preliminary data.</text>
</comment>